<feature type="domain" description="Ppx/GppA phosphatase N-terminal" evidence="1">
    <location>
        <begin position="22"/>
        <end position="300"/>
    </location>
</feature>
<reference evidence="2 3" key="1">
    <citation type="submission" date="2009-01" db="EMBL/GenBank/DDBJ databases">
        <title>Complete sequence of Geobacter sp. FRC-32.</title>
        <authorList>
            <consortium name="US DOE Joint Genome Institute"/>
            <person name="Lucas S."/>
            <person name="Copeland A."/>
            <person name="Lapidus A."/>
            <person name="Glavina del Rio T."/>
            <person name="Dalin E."/>
            <person name="Tice H."/>
            <person name="Bruce D."/>
            <person name="Goodwin L."/>
            <person name="Pitluck S."/>
            <person name="Saunders E."/>
            <person name="Brettin T."/>
            <person name="Detter J.C."/>
            <person name="Han C."/>
            <person name="Larimer F."/>
            <person name="Land M."/>
            <person name="Hauser L."/>
            <person name="Kyrpides N."/>
            <person name="Ovchinnikova G."/>
            <person name="Kostka J."/>
            <person name="Richardson P."/>
        </authorList>
    </citation>
    <scope>NUCLEOTIDE SEQUENCE [LARGE SCALE GENOMIC DNA]</scope>
    <source>
        <strain evidence="3">DSM 22248 / JCM 15807 / FRC-32</strain>
    </source>
</reference>
<dbReference type="CDD" id="cd24054">
    <property type="entry name" value="ASKHA_NBD_AaPPX-GppA_MtPPX2-like"/>
    <property type="match status" value="1"/>
</dbReference>
<keyword evidence="3" id="KW-1185">Reference proteome</keyword>
<organism evidence="2 3">
    <name type="scientific">Geotalea daltonii (strain DSM 22248 / JCM 15807 / FRC-32)</name>
    <name type="common">Geobacter daltonii</name>
    <dbReference type="NCBI Taxonomy" id="316067"/>
    <lineage>
        <taxon>Bacteria</taxon>
        <taxon>Pseudomonadati</taxon>
        <taxon>Thermodesulfobacteriota</taxon>
        <taxon>Desulfuromonadia</taxon>
        <taxon>Geobacterales</taxon>
        <taxon>Geobacteraceae</taxon>
        <taxon>Geotalea</taxon>
    </lineage>
</organism>
<dbReference type="InterPro" id="IPR050273">
    <property type="entry name" value="GppA/Ppx_hydrolase"/>
</dbReference>
<dbReference type="InterPro" id="IPR003695">
    <property type="entry name" value="Ppx_GppA_N"/>
</dbReference>
<evidence type="ECO:0000259" key="1">
    <source>
        <dbReference type="Pfam" id="PF02541"/>
    </source>
</evidence>
<evidence type="ECO:0000313" key="3">
    <source>
        <dbReference type="Proteomes" id="UP000007721"/>
    </source>
</evidence>
<accession>B9M224</accession>
<dbReference type="Gene3D" id="3.30.420.40">
    <property type="match status" value="1"/>
</dbReference>
<dbReference type="PANTHER" id="PTHR30005">
    <property type="entry name" value="EXOPOLYPHOSPHATASE"/>
    <property type="match status" value="1"/>
</dbReference>
<dbReference type="Pfam" id="PF02541">
    <property type="entry name" value="Ppx-GppA"/>
    <property type="match status" value="1"/>
</dbReference>
<dbReference type="KEGG" id="geo:Geob_2793"/>
<dbReference type="InterPro" id="IPR043129">
    <property type="entry name" value="ATPase_NBD"/>
</dbReference>
<dbReference type="AlphaFoldDB" id="B9M224"/>
<dbReference type="HOGENOM" id="CLU_025908_1_2_7"/>
<evidence type="ECO:0000313" key="2">
    <source>
        <dbReference type="EMBL" id="ACM21142.1"/>
    </source>
</evidence>
<protein>
    <submittedName>
        <fullName evidence="2">PppGpp 5'-phosphohydrolase and exopolyphosphatase, putative</fullName>
    </submittedName>
</protein>
<dbReference type="SUPFAM" id="SSF53067">
    <property type="entry name" value="Actin-like ATPase domain"/>
    <property type="match status" value="2"/>
</dbReference>
<name>B9M224_GEODF</name>
<dbReference type="PANTHER" id="PTHR30005:SF0">
    <property type="entry name" value="RETROGRADE REGULATION PROTEIN 2"/>
    <property type="match status" value="1"/>
</dbReference>
<dbReference type="EMBL" id="CP001390">
    <property type="protein sequence ID" value="ACM21142.1"/>
    <property type="molecule type" value="Genomic_DNA"/>
</dbReference>
<dbReference type="Gene3D" id="3.30.420.150">
    <property type="entry name" value="Exopolyphosphatase. Domain 2"/>
    <property type="match status" value="1"/>
</dbReference>
<dbReference type="RefSeq" id="WP_012647870.1">
    <property type="nucleotide sequence ID" value="NC_011979.1"/>
</dbReference>
<keyword evidence="2" id="KW-0378">Hydrolase</keyword>
<proteinExistence type="predicted"/>
<sequence>MTELKASIDLGTNTARLLIGFKEDEHTIRQVLLKRQITRLGGGFTRESGISPEAEARSLAAMQEFAGEILRHNVGKIRAVATSAVRDATNGAEFCRKVFDETGIQLQVISGEQEALFTLRGVLAGLDNKKGKFLVFDVGGGSTEYTLAEDSLPVFTRSLPLGVVRLTEGKSGPEAMTEKIRRELAALGGEMNRSAVDLGGTILVGTAGTATTLAAIHMEMTDYDYRLVNNHTMALADIEKIHARLLPLSPEERLKVKGLEKGREDLIVAGTLITINTMKHFGFNSLKISDFGQLEGLLLED</sequence>
<dbReference type="GO" id="GO:0016462">
    <property type="term" value="F:pyrophosphatase activity"/>
    <property type="evidence" value="ECO:0007669"/>
    <property type="project" value="TreeGrafter"/>
</dbReference>
<gene>
    <name evidence="2" type="primary">gppA-1</name>
    <name evidence="2" type="ordered locus">Geob_2793</name>
</gene>
<dbReference type="STRING" id="316067.Geob_2793"/>
<dbReference type="eggNOG" id="COG0248">
    <property type="taxonomic scope" value="Bacteria"/>
</dbReference>
<dbReference type="OrthoDB" id="9793035at2"/>
<dbReference type="Proteomes" id="UP000007721">
    <property type="component" value="Chromosome"/>
</dbReference>